<proteinExistence type="predicted"/>
<dbReference type="SUPFAM" id="SSF53041">
    <property type="entry name" value="Resolvase-like"/>
    <property type="match status" value="1"/>
</dbReference>
<protein>
    <submittedName>
        <fullName evidence="2">Resolvase</fullName>
    </submittedName>
</protein>
<dbReference type="InterPro" id="IPR006119">
    <property type="entry name" value="Resolv_N"/>
</dbReference>
<dbReference type="Proteomes" id="UP000002970">
    <property type="component" value="Unassembled WGS sequence"/>
</dbReference>
<dbReference type="HOGENOM" id="CLU_010686_14_3_9"/>
<dbReference type="InterPro" id="IPR036162">
    <property type="entry name" value="Resolvase-like_N_sf"/>
</dbReference>
<dbReference type="EMBL" id="ADLQ01000071">
    <property type="protein sequence ID" value="EGA92931.1"/>
    <property type="molecule type" value="Genomic_DNA"/>
</dbReference>
<dbReference type="GO" id="GO:0000150">
    <property type="term" value="F:DNA strand exchange activity"/>
    <property type="evidence" value="ECO:0007669"/>
    <property type="project" value="InterPro"/>
</dbReference>
<dbReference type="Gene3D" id="3.40.50.1390">
    <property type="entry name" value="Resolvase, N-terminal catalytic domain"/>
    <property type="match status" value="1"/>
</dbReference>
<comment type="caution">
    <text evidence="2">The sequence shown here is derived from an EMBL/GenBank/DDBJ whole genome shotgun (WGS) entry which is preliminary data.</text>
</comment>
<dbReference type="eggNOG" id="COG1961">
    <property type="taxonomic scope" value="Bacteria"/>
</dbReference>
<sequence>MYPSFSDKSFLPGAIYLRLSKDDEGAKESLSIANQRKMLLRYAAEHGLTVIREYVDDGYSGTSFAGVR</sequence>
<dbReference type="Pfam" id="PF00239">
    <property type="entry name" value="Resolvase"/>
    <property type="match status" value="1"/>
</dbReference>
<accession>E7GQ84</accession>
<gene>
    <name evidence="2" type="ORF">HMPREF9474_03079</name>
</gene>
<evidence type="ECO:0000313" key="3">
    <source>
        <dbReference type="Proteomes" id="UP000002970"/>
    </source>
</evidence>
<organism evidence="2 3">
    <name type="scientific">Clostridium symbiosum (strain WAL-14163)</name>
    <dbReference type="NCBI Taxonomy" id="742740"/>
    <lineage>
        <taxon>Bacteria</taxon>
        <taxon>Bacillati</taxon>
        <taxon>Bacillota</taxon>
        <taxon>Clostridia</taxon>
        <taxon>Lachnospirales</taxon>
        <taxon>Lachnospiraceae</taxon>
        <taxon>Otoolea</taxon>
    </lineage>
</organism>
<keyword evidence="3" id="KW-1185">Reference proteome</keyword>
<feature type="domain" description="Resolvase/invertase-type recombinase catalytic" evidence="1">
    <location>
        <begin position="14"/>
        <end position="63"/>
    </location>
</feature>
<dbReference type="AlphaFoldDB" id="E7GQ84"/>
<name>E7GQ84_CLOS6</name>
<reference evidence="2 3" key="1">
    <citation type="submission" date="2010-12" db="EMBL/GenBank/DDBJ databases">
        <title>The Genome Sequence of Clostridium symbiosum strain WAL-14163.</title>
        <authorList>
            <person name="Earl A."/>
            <person name="Ward D."/>
            <person name="Feldgarden M."/>
            <person name="Gevers D."/>
            <person name="Finegold S.M."/>
            <person name="Summanen P.H."/>
            <person name="Molitoris D.R."/>
            <person name="Vaisanen M.L."/>
            <person name="Daigneault M."/>
            <person name="Young S.K."/>
            <person name="Zeng Q."/>
            <person name="Gargeya S."/>
            <person name="Fitzgerald M."/>
            <person name="Haas B."/>
            <person name="Abouelleil A."/>
            <person name="Alvarado L."/>
            <person name="Arachchi H.M."/>
            <person name="Berlin A."/>
            <person name="Brown A."/>
            <person name="Chapman S.B."/>
            <person name="Chen Z."/>
            <person name="Dunbar C."/>
            <person name="Freedman E."/>
            <person name="Gearin G."/>
            <person name="Gellesch M."/>
            <person name="Goldberg J."/>
            <person name="Griggs A."/>
            <person name="Gujja S."/>
            <person name="Heilman E."/>
            <person name="Heiman D."/>
            <person name="Howarth C."/>
            <person name="Larson L."/>
            <person name="Lui A."/>
            <person name="MacDonald P.J.P."/>
            <person name="Mehta T."/>
            <person name="Montmayeur A."/>
            <person name="Murphy C."/>
            <person name="Neiman D."/>
            <person name="Pearson M."/>
            <person name="Priest M."/>
            <person name="Roberts A."/>
            <person name="Saif S."/>
            <person name="Shea T."/>
            <person name="Shenoy N."/>
            <person name="Sisk P."/>
            <person name="Stolte C."/>
            <person name="Sykes S."/>
            <person name="White J."/>
            <person name="Yandava C."/>
            <person name="Nusbaum C."/>
            <person name="Birren B."/>
        </authorList>
    </citation>
    <scope>NUCLEOTIDE SEQUENCE [LARGE SCALE GENOMIC DNA]</scope>
    <source>
        <strain evidence="2 3">WAL-14163</strain>
    </source>
</reference>
<evidence type="ECO:0000313" key="2">
    <source>
        <dbReference type="EMBL" id="EGA92931.1"/>
    </source>
</evidence>
<dbReference type="GO" id="GO:0003677">
    <property type="term" value="F:DNA binding"/>
    <property type="evidence" value="ECO:0007669"/>
    <property type="project" value="InterPro"/>
</dbReference>
<evidence type="ECO:0000259" key="1">
    <source>
        <dbReference type="Pfam" id="PF00239"/>
    </source>
</evidence>